<sequence length="281" mass="29999">MASSLSGYDLHTHSIHSDGTTTPGEIVREAAALGLAGIALTDHDTVTGWPEARAAAAEAGIAFLPGVEITTRYGHRSTHLLAYGVDVSRGRLADELRAVREARHSRAREMVARLAADYDIAWETVVAEGDDRTVGRPHIADALVTAGYYADRSTVFAEILHPRSPYYVPTYATDTAEAIELVRDAGGVAVLAHPAAARQSGPVTDAALEDLADAGLWGVELEHPENRDDWLTGLRAIVRRRGLVVTGASDFHGAGKPNRLGERTTDAATVARIRECVAIPE</sequence>
<dbReference type="AlphaFoldDB" id="A0A939QMH1"/>
<comment type="caution">
    <text evidence="3">The sequence shown here is derived from an EMBL/GenBank/DDBJ whole genome shotgun (WGS) entry which is preliminary data.</text>
</comment>
<dbReference type="Gene3D" id="3.20.20.140">
    <property type="entry name" value="Metal-dependent hydrolases"/>
    <property type="match status" value="1"/>
</dbReference>
<dbReference type="GO" id="GO:0004534">
    <property type="term" value="F:5'-3' RNA exonuclease activity"/>
    <property type="evidence" value="ECO:0007669"/>
    <property type="project" value="TreeGrafter"/>
</dbReference>
<dbReference type="EMBL" id="JAGFBF010000005">
    <property type="protein sequence ID" value="MBO2990414.1"/>
    <property type="molecule type" value="Genomic_DNA"/>
</dbReference>
<dbReference type="SMART" id="SM00481">
    <property type="entry name" value="POLIIIAc"/>
    <property type="match status" value="1"/>
</dbReference>
<gene>
    <name evidence="3" type="ORF">J4H85_10460</name>
</gene>
<dbReference type="Gene3D" id="1.10.150.650">
    <property type="match status" value="1"/>
</dbReference>
<dbReference type="RefSeq" id="WP_208239369.1">
    <property type="nucleotide sequence ID" value="NZ_BAAAQU010000002.1"/>
</dbReference>
<dbReference type="InterPro" id="IPR003141">
    <property type="entry name" value="Pol/His_phosphatase_N"/>
</dbReference>
<reference evidence="3" key="1">
    <citation type="submission" date="2021-03" db="EMBL/GenBank/DDBJ databases">
        <title>Leucobacter chromiisoli sp. nov., isolated from chromium-containing soil of chemical plant.</title>
        <authorList>
            <person name="Xu Z."/>
        </authorList>
    </citation>
    <scope>NUCLEOTIDE SEQUENCE</scope>
    <source>
        <strain evidence="3">K 70/01</strain>
    </source>
</reference>
<keyword evidence="4" id="KW-1185">Reference proteome</keyword>
<proteinExistence type="predicted"/>
<dbReference type="GO" id="GO:0035312">
    <property type="term" value="F:5'-3' DNA exonuclease activity"/>
    <property type="evidence" value="ECO:0007669"/>
    <property type="project" value="TreeGrafter"/>
</dbReference>
<dbReference type="CDD" id="cd07438">
    <property type="entry name" value="PHP_HisPPase_AMP"/>
    <property type="match status" value="1"/>
</dbReference>
<dbReference type="SUPFAM" id="SSF89550">
    <property type="entry name" value="PHP domain-like"/>
    <property type="match status" value="1"/>
</dbReference>
<dbReference type="InterPro" id="IPR052018">
    <property type="entry name" value="PHP_domain"/>
</dbReference>
<protein>
    <submittedName>
        <fullName evidence="3">PHP domain-containing protein</fullName>
    </submittedName>
</protein>
<dbReference type="Proteomes" id="UP000668403">
    <property type="component" value="Unassembled WGS sequence"/>
</dbReference>
<dbReference type="Pfam" id="PF02811">
    <property type="entry name" value="PHP"/>
    <property type="match status" value="1"/>
</dbReference>
<feature type="domain" description="Polymerase/histidinol phosphatase N-terminal" evidence="2">
    <location>
        <begin position="8"/>
        <end position="73"/>
    </location>
</feature>
<dbReference type="PANTHER" id="PTHR42924">
    <property type="entry name" value="EXONUCLEASE"/>
    <property type="match status" value="1"/>
</dbReference>
<evidence type="ECO:0000313" key="4">
    <source>
        <dbReference type="Proteomes" id="UP000668403"/>
    </source>
</evidence>
<dbReference type="InterPro" id="IPR004013">
    <property type="entry name" value="PHP_dom"/>
</dbReference>
<accession>A0A939QMH1</accession>
<evidence type="ECO:0000256" key="1">
    <source>
        <dbReference type="SAM" id="MobiDB-lite"/>
    </source>
</evidence>
<dbReference type="PANTHER" id="PTHR42924:SF3">
    <property type="entry name" value="POLYMERASE_HISTIDINOL PHOSPHATASE N-TERMINAL DOMAIN-CONTAINING PROTEIN"/>
    <property type="match status" value="1"/>
</dbReference>
<evidence type="ECO:0000313" key="3">
    <source>
        <dbReference type="EMBL" id="MBO2990414.1"/>
    </source>
</evidence>
<organism evidence="3 4">
    <name type="scientific">Leucobacter tardus</name>
    <dbReference type="NCBI Taxonomy" id="501483"/>
    <lineage>
        <taxon>Bacteria</taxon>
        <taxon>Bacillati</taxon>
        <taxon>Actinomycetota</taxon>
        <taxon>Actinomycetes</taxon>
        <taxon>Micrococcales</taxon>
        <taxon>Microbacteriaceae</taxon>
        <taxon>Leucobacter</taxon>
    </lineage>
</organism>
<feature type="region of interest" description="Disordered" evidence="1">
    <location>
        <begin position="1"/>
        <end position="22"/>
    </location>
</feature>
<dbReference type="InterPro" id="IPR016195">
    <property type="entry name" value="Pol/histidinol_Pase-like"/>
</dbReference>
<name>A0A939QMH1_9MICO</name>
<evidence type="ECO:0000259" key="2">
    <source>
        <dbReference type="SMART" id="SM00481"/>
    </source>
</evidence>